<proteinExistence type="inferred from homology"/>
<dbReference type="InterPro" id="IPR050173">
    <property type="entry name" value="ABC_transporter_C-like"/>
</dbReference>
<dbReference type="SMART" id="SM00382">
    <property type="entry name" value="AAA"/>
    <property type="match status" value="2"/>
</dbReference>
<feature type="region of interest" description="Disordered" evidence="10">
    <location>
        <begin position="1"/>
        <end position="26"/>
    </location>
</feature>
<dbReference type="RefSeq" id="XP_004989086.1">
    <property type="nucleotide sequence ID" value="XM_004989029.1"/>
</dbReference>
<dbReference type="InterPro" id="IPR017871">
    <property type="entry name" value="ABC_transporter-like_CS"/>
</dbReference>
<dbReference type="eggNOG" id="KOG0054">
    <property type="taxonomic scope" value="Eukaryota"/>
</dbReference>
<dbReference type="SUPFAM" id="SSF90123">
    <property type="entry name" value="ABC transporter transmembrane region"/>
    <property type="match status" value="2"/>
</dbReference>
<keyword evidence="6" id="KW-0547">Nucleotide-binding</keyword>
<dbReference type="FunFam" id="3.40.50.300:FF:000973">
    <property type="entry name" value="Multidrug resistance-associated protein 4"/>
    <property type="match status" value="1"/>
</dbReference>
<feature type="transmembrane region" description="Helical" evidence="11">
    <location>
        <begin position="111"/>
        <end position="133"/>
    </location>
</feature>
<evidence type="ECO:0000256" key="9">
    <source>
        <dbReference type="ARBA" id="ARBA00023136"/>
    </source>
</evidence>
<feature type="compositionally biased region" description="Low complexity" evidence="10">
    <location>
        <begin position="781"/>
        <end position="809"/>
    </location>
</feature>
<evidence type="ECO:0000256" key="10">
    <source>
        <dbReference type="SAM" id="MobiDB-lite"/>
    </source>
</evidence>
<evidence type="ECO:0000256" key="8">
    <source>
        <dbReference type="ARBA" id="ARBA00022989"/>
    </source>
</evidence>
<evidence type="ECO:0000256" key="4">
    <source>
        <dbReference type="ARBA" id="ARBA00022692"/>
    </source>
</evidence>
<keyword evidence="3" id="KW-0813">Transport</keyword>
<feature type="domain" description="ABC transmembrane type-1" evidence="13">
    <location>
        <begin position="113"/>
        <end position="413"/>
    </location>
</feature>
<dbReference type="FunFam" id="1.20.1560.10:FF:000010">
    <property type="entry name" value="Multidrug resistance-associated ABC transporter"/>
    <property type="match status" value="1"/>
</dbReference>
<feature type="transmembrane region" description="Helical" evidence="11">
    <location>
        <begin position="290"/>
        <end position="311"/>
    </location>
</feature>
<dbReference type="Pfam" id="PF00664">
    <property type="entry name" value="ABC_membrane"/>
    <property type="match status" value="2"/>
</dbReference>
<feature type="transmembrane region" description="Helical" evidence="11">
    <location>
        <begin position="186"/>
        <end position="211"/>
    </location>
</feature>
<keyword evidence="9 11" id="KW-0472">Membrane</keyword>
<dbReference type="CDD" id="cd03250">
    <property type="entry name" value="ABCC_MRP_domain1"/>
    <property type="match status" value="1"/>
</dbReference>
<dbReference type="InterPro" id="IPR036640">
    <property type="entry name" value="ABC1_TM_sf"/>
</dbReference>
<feature type="transmembrane region" description="Helical" evidence="11">
    <location>
        <begin position="266"/>
        <end position="284"/>
    </location>
</feature>
<accession>F2UNW2</accession>
<dbReference type="CDD" id="cd18580">
    <property type="entry name" value="ABC_6TM_ABCC_D2"/>
    <property type="match status" value="1"/>
</dbReference>
<feature type="compositionally biased region" description="Basic and acidic residues" evidence="10">
    <location>
        <begin position="768"/>
        <end position="779"/>
    </location>
</feature>
<comment type="similarity">
    <text evidence="2">Belongs to the ABC transporter superfamily. ABCC family. Conjugate transporter (TC 3.A.1.208) subfamily.</text>
</comment>
<dbReference type="PROSITE" id="PS50893">
    <property type="entry name" value="ABC_TRANSPORTER_2"/>
    <property type="match status" value="1"/>
</dbReference>
<dbReference type="STRING" id="946362.F2UNW2"/>
<evidence type="ECO:0000313" key="14">
    <source>
        <dbReference type="EMBL" id="EGD79317.1"/>
    </source>
</evidence>
<dbReference type="SUPFAM" id="SSF52540">
    <property type="entry name" value="P-loop containing nucleoside triphosphate hydrolases"/>
    <property type="match status" value="2"/>
</dbReference>
<dbReference type="InterPro" id="IPR044746">
    <property type="entry name" value="ABCC_6TM_D1"/>
</dbReference>
<dbReference type="PROSITE" id="PS50929">
    <property type="entry name" value="ABC_TM1F"/>
    <property type="match status" value="2"/>
</dbReference>
<keyword evidence="5" id="KW-0677">Repeat</keyword>
<dbReference type="InterPro" id="IPR003439">
    <property type="entry name" value="ABC_transporter-like_ATP-bd"/>
</dbReference>
<dbReference type="Gene3D" id="1.20.1560.10">
    <property type="entry name" value="ABC transporter type 1, transmembrane domain"/>
    <property type="match status" value="2"/>
</dbReference>
<evidence type="ECO:0000259" key="12">
    <source>
        <dbReference type="PROSITE" id="PS50893"/>
    </source>
</evidence>
<feature type="domain" description="ABC transmembrane type-1" evidence="13">
    <location>
        <begin position="899"/>
        <end position="1177"/>
    </location>
</feature>
<reference evidence="14" key="1">
    <citation type="submission" date="2009-08" db="EMBL/GenBank/DDBJ databases">
        <title>Annotation of Salpingoeca rosetta.</title>
        <authorList>
            <consortium name="The Broad Institute Genome Sequencing Platform"/>
            <person name="Russ C."/>
            <person name="Cuomo C."/>
            <person name="Burger G."/>
            <person name="Gray M.W."/>
            <person name="Holland P.W.H."/>
            <person name="King N."/>
            <person name="Lang F.B.F."/>
            <person name="Roger A.J."/>
            <person name="Ruiz-Trillo I."/>
            <person name="Young S.K."/>
            <person name="Zeng Q."/>
            <person name="Gargeya S."/>
            <person name="Alvarado L."/>
            <person name="Berlin A."/>
            <person name="Chapman S.B."/>
            <person name="Chen Z."/>
            <person name="Freedman E."/>
            <person name="Gellesch M."/>
            <person name="Goldberg J."/>
            <person name="Griggs A."/>
            <person name="Gujja S."/>
            <person name="Heilman E."/>
            <person name="Heiman D."/>
            <person name="Howarth C."/>
            <person name="Mehta T."/>
            <person name="Neiman D."/>
            <person name="Pearson M."/>
            <person name="Roberts A."/>
            <person name="Saif S."/>
            <person name="Shea T."/>
            <person name="Shenoy N."/>
            <person name="Sisk P."/>
            <person name="Stolte C."/>
            <person name="Sykes S."/>
            <person name="White J."/>
            <person name="Yandava C."/>
            <person name="Haas B."/>
            <person name="Nusbaum C."/>
            <person name="Birren B."/>
        </authorList>
    </citation>
    <scope>NUCLEOTIDE SEQUENCE [LARGE SCALE GENOMIC DNA]</scope>
    <source>
        <strain evidence="14">ATCC 50818</strain>
    </source>
</reference>
<feature type="compositionally biased region" description="Low complexity" evidence="10">
    <location>
        <begin position="7"/>
        <end position="24"/>
    </location>
</feature>
<evidence type="ECO:0000256" key="6">
    <source>
        <dbReference type="ARBA" id="ARBA00022741"/>
    </source>
</evidence>
<keyword evidence="4 11" id="KW-0812">Transmembrane</keyword>
<evidence type="ECO:0000256" key="2">
    <source>
        <dbReference type="ARBA" id="ARBA00009726"/>
    </source>
</evidence>
<dbReference type="PROSITE" id="PS00211">
    <property type="entry name" value="ABC_TRANSPORTER_1"/>
    <property type="match status" value="1"/>
</dbReference>
<feature type="transmembrane region" description="Helical" evidence="11">
    <location>
        <begin position="937"/>
        <end position="959"/>
    </location>
</feature>
<dbReference type="GO" id="GO:0140359">
    <property type="term" value="F:ABC-type transporter activity"/>
    <property type="evidence" value="ECO:0007669"/>
    <property type="project" value="InterPro"/>
</dbReference>
<dbReference type="KEGG" id="sre:PTSG_09731"/>
<dbReference type="InterPro" id="IPR027417">
    <property type="entry name" value="P-loop_NTPase"/>
</dbReference>
<evidence type="ECO:0000256" key="11">
    <source>
        <dbReference type="SAM" id="Phobius"/>
    </source>
</evidence>
<feature type="transmembrane region" description="Helical" evidence="11">
    <location>
        <begin position="371"/>
        <end position="392"/>
    </location>
</feature>
<dbReference type="GeneID" id="16069628"/>
<dbReference type="OrthoDB" id="6500128at2759"/>
<sequence length="1383" mass="152439">MQYNTPHGHIQTHHSTTTTSISSTRGGMHPLDRPWLPQLFSLWTFGWMTGAVKAGAQRQLGADDLLALPSFAGASACTERLWHAWHSKADEQQPSNRTSFFRACLAAEHRALLLAGFFWCIQVAVETVLAYFLGEITRVLERLEAQDNDDDNVSNTTLTANTTTNNTAGYEDLDSHGGGRSDGSVLYYYALAIALLALLQGSLNHLAIFLARRVGNSLRAGTIDLVFRKAFRLHHKDMMDTTVGKITNIISNDVERLYVAPVAINYIWIAPLQTIVAAIYLWHIIGPFCLLGLCIPVLMFPVQGISAKLFAQYRIATAQHRDHRVSIMNQILGGMRVIKMYVWEKPFARLIAAIRKKELVSVRKTQTLRGINITLVYLGTPVMTCLTFVPYALTGHELTAYTVFTSLALLNIVRLMAMYQFPIGIQYFSEMRVSCARIERFLRLPEHVPPDDASTAALPVGSIRLQHATFSWNDGNMGGSRDDGDDDDDEKGTGTGGNSSNGKVDVLHAQQDEQQKKKNSNNNKKKQAMNGDKPVPAGNNTLTDVTLDIKPGMLVGVVGPVGSGKTTLLMGMLRELLPSKGSAGVRGRVSYASQEPWILATTVRENILFGAADDPARRAAVIRACALERDLQLLPGGEQALIGERGVTLSGGQKARVSLARAVYRQADVYLLDDPLSAVDAKVGRVLFEECICGLLAGKTRVLATHQVHHLAKADLVVVLDANGRVAAQGPYKEIAAKHPSALQGFFDADAADSDKHNSRYALPQETFARDTRAQHEDSDSSTTRNNDNNDNDNSGNNDNYTNDNSGNGAHRDHYDQFQHATKRTSDSSNSVVSDDPTHHQDCDPVSTSTTALVDKSMVASRYARRQTLAGDESRQAGDVTLAVYKEYILHTGPKIMLLVTALTVLGTQSLFVGADIVLAFWVDEAQTEGTSDTRLLTIYVILLGVVVAVSLVPVLFLLHGFVNASCWLHDDMFKHILFAPIRFFDTNPIGRILNRFSKDLGRTDDQLAFTFADFVTVASATLVIIFLAAGILPWLLVIVVPLFILFYLLRRRYLWSAREVQRLESVSRSPIYTHFNESLTGLATIRVFDAYDLALQTFRYYQDEHSRAVYMFVGLRRWVAFRLDMLGVAFATCAVFVTAGIRHELEAGLAALAISYALRLPGVIQWATLESAAVENEMTSVERIIEYTHVRVEQQPDFDIDESVAARMANKMLPPSWPEGGGLSFLHMSLKYDKNLPYALKDVTLSIAPGAKVGIVGRTGAGKSSILAALFRLSIDPTLFSGTVRYNLDPFEQYSDADLWAALETVQLKEKVQQMDGGLEGHVQEQGSNFSVGQKQLICLARALLSQRTKILVIDEARPHVEDPPDRLIQHTPAANSRIAPC</sequence>
<dbReference type="InParanoid" id="F2UNW2"/>
<feature type="region of interest" description="Disordered" evidence="10">
    <location>
        <begin position="151"/>
        <end position="175"/>
    </location>
</feature>
<feature type="transmembrane region" description="Helical" evidence="11">
    <location>
        <begin position="896"/>
        <end position="922"/>
    </location>
</feature>
<keyword evidence="15" id="KW-1185">Reference proteome</keyword>
<evidence type="ECO:0000256" key="5">
    <source>
        <dbReference type="ARBA" id="ARBA00022737"/>
    </source>
</evidence>
<dbReference type="GO" id="GO:0016020">
    <property type="term" value="C:membrane"/>
    <property type="evidence" value="ECO:0007669"/>
    <property type="project" value="UniProtKB-SubCell"/>
</dbReference>
<dbReference type="PANTHER" id="PTHR24223:SF456">
    <property type="entry name" value="MULTIDRUG RESISTANCE-ASSOCIATED PROTEIN LETHAL(2)03659"/>
    <property type="match status" value="1"/>
</dbReference>
<feature type="compositionally biased region" description="Low complexity" evidence="10">
    <location>
        <begin position="155"/>
        <end position="168"/>
    </location>
</feature>
<evidence type="ECO:0000256" key="1">
    <source>
        <dbReference type="ARBA" id="ARBA00004141"/>
    </source>
</evidence>
<dbReference type="Pfam" id="PF00005">
    <property type="entry name" value="ABC_tran"/>
    <property type="match status" value="2"/>
</dbReference>
<dbReference type="Proteomes" id="UP000007799">
    <property type="component" value="Unassembled WGS sequence"/>
</dbReference>
<feature type="transmembrane region" description="Helical" evidence="11">
    <location>
        <begin position="1032"/>
        <end position="1050"/>
    </location>
</feature>
<evidence type="ECO:0000256" key="7">
    <source>
        <dbReference type="ARBA" id="ARBA00022840"/>
    </source>
</evidence>
<gene>
    <name evidence="14" type="ORF">PTSG_09731</name>
</gene>
<dbReference type="InterPro" id="IPR044726">
    <property type="entry name" value="ABCC_6TM_D2"/>
</dbReference>
<name>F2UNW2_SALR5</name>
<feature type="region of interest" description="Disordered" evidence="10">
    <location>
        <begin position="471"/>
        <end position="542"/>
    </location>
</feature>
<protein>
    <submittedName>
        <fullName evidence="14">ABC transporter</fullName>
    </submittedName>
</protein>
<dbReference type="InterPro" id="IPR003593">
    <property type="entry name" value="AAA+_ATPase"/>
</dbReference>
<feature type="transmembrane region" description="Helical" evidence="11">
    <location>
        <begin position="1120"/>
        <end position="1142"/>
    </location>
</feature>
<feature type="region of interest" description="Disordered" evidence="10">
    <location>
        <begin position="764"/>
        <end position="849"/>
    </location>
</feature>
<keyword evidence="8 11" id="KW-1133">Transmembrane helix</keyword>
<organism evidence="15">
    <name type="scientific">Salpingoeca rosetta (strain ATCC 50818 / BSB-021)</name>
    <dbReference type="NCBI Taxonomy" id="946362"/>
    <lineage>
        <taxon>Eukaryota</taxon>
        <taxon>Choanoflagellata</taxon>
        <taxon>Craspedida</taxon>
        <taxon>Salpingoecidae</taxon>
        <taxon>Salpingoeca</taxon>
    </lineage>
</organism>
<comment type="subcellular location">
    <subcellularLocation>
        <location evidence="1">Membrane</location>
        <topology evidence="1">Multi-pass membrane protein</topology>
    </subcellularLocation>
</comment>
<dbReference type="InterPro" id="IPR011527">
    <property type="entry name" value="ABC1_TM_dom"/>
</dbReference>
<feature type="domain" description="ABC transporter" evidence="12">
    <location>
        <begin position="526"/>
        <end position="748"/>
    </location>
</feature>
<dbReference type="EMBL" id="GL832985">
    <property type="protein sequence ID" value="EGD79317.1"/>
    <property type="molecule type" value="Genomic_DNA"/>
</dbReference>
<dbReference type="GO" id="GO:0005524">
    <property type="term" value="F:ATP binding"/>
    <property type="evidence" value="ECO:0007669"/>
    <property type="project" value="UniProtKB-KW"/>
</dbReference>
<keyword evidence="7" id="KW-0067">ATP-binding</keyword>
<dbReference type="CDD" id="cd18579">
    <property type="entry name" value="ABC_6TM_ABCC_D1"/>
    <property type="match status" value="1"/>
</dbReference>
<dbReference type="Gene3D" id="3.40.50.300">
    <property type="entry name" value="P-loop containing nucleotide triphosphate hydrolases"/>
    <property type="match status" value="3"/>
</dbReference>
<feature type="compositionally biased region" description="Basic residues" evidence="10">
    <location>
        <begin position="517"/>
        <end position="527"/>
    </location>
</feature>
<dbReference type="GO" id="GO:0016887">
    <property type="term" value="F:ATP hydrolysis activity"/>
    <property type="evidence" value="ECO:0007669"/>
    <property type="project" value="InterPro"/>
</dbReference>
<dbReference type="OMA" id="QFLEQTH"/>
<evidence type="ECO:0000259" key="13">
    <source>
        <dbReference type="PROSITE" id="PS50929"/>
    </source>
</evidence>
<evidence type="ECO:0000313" key="15">
    <source>
        <dbReference type="Proteomes" id="UP000007799"/>
    </source>
</evidence>
<evidence type="ECO:0000256" key="3">
    <source>
        <dbReference type="ARBA" id="ARBA00022448"/>
    </source>
</evidence>
<dbReference type="PANTHER" id="PTHR24223">
    <property type="entry name" value="ATP-BINDING CASSETTE SUB-FAMILY C"/>
    <property type="match status" value="1"/>
</dbReference>